<feature type="transmembrane region" description="Helical" evidence="1">
    <location>
        <begin position="12"/>
        <end position="34"/>
    </location>
</feature>
<evidence type="ECO:0000259" key="2">
    <source>
        <dbReference type="Pfam" id="PF05232"/>
    </source>
</evidence>
<accession>C6BS32</accession>
<proteinExistence type="predicted"/>
<keyword evidence="1" id="KW-0812">Transmembrane</keyword>
<dbReference type="InterPro" id="IPR007896">
    <property type="entry name" value="BTP_bacteria"/>
</dbReference>
<evidence type="ECO:0000256" key="1">
    <source>
        <dbReference type="SAM" id="Phobius"/>
    </source>
</evidence>
<organism evidence="3 4">
    <name type="scientific">Maridesulfovibrio salexigens (strain ATCC 14822 / DSM 2638 / NCIMB 8403 / VKM B-1763)</name>
    <name type="common">Desulfovibrio salexigens</name>
    <dbReference type="NCBI Taxonomy" id="526222"/>
    <lineage>
        <taxon>Bacteria</taxon>
        <taxon>Pseudomonadati</taxon>
        <taxon>Thermodesulfobacteriota</taxon>
        <taxon>Desulfovibrionia</taxon>
        <taxon>Desulfovibrionales</taxon>
        <taxon>Desulfovibrionaceae</taxon>
        <taxon>Maridesulfovibrio</taxon>
    </lineage>
</organism>
<keyword evidence="1" id="KW-1133">Transmembrane helix</keyword>
<feature type="transmembrane region" description="Helical" evidence="1">
    <location>
        <begin position="83"/>
        <end position="106"/>
    </location>
</feature>
<protein>
    <recommendedName>
        <fullName evidence="2">Chlorhexidine efflux transporter domain-containing protein</fullName>
    </recommendedName>
</protein>
<dbReference type="RefSeq" id="WP_015853231.1">
    <property type="nucleotide sequence ID" value="NC_012881.1"/>
</dbReference>
<gene>
    <name evidence="3" type="ordered locus">Desal_3365</name>
</gene>
<dbReference type="OrthoDB" id="1631120at2"/>
<evidence type="ECO:0000313" key="3">
    <source>
        <dbReference type="EMBL" id="ACS81415.1"/>
    </source>
</evidence>
<dbReference type="KEGG" id="dsa:Desal_3365"/>
<reference evidence="3 4" key="1">
    <citation type="submission" date="2009-06" db="EMBL/GenBank/DDBJ databases">
        <title>Complete sequence of Desulfovibrio salexigens DSM 2638.</title>
        <authorList>
            <consortium name="US DOE Joint Genome Institute"/>
            <person name="Lucas S."/>
            <person name="Copeland A."/>
            <person name="Lapidus A."/>
            <person name="Glavina del Rio T."/>
            <person name="Tice H."/>
            <person name="Bruce D."/>
            <person name="Goodwin L."/>
            <person name="Pitluck S."/>
            <person name="Munk A.C."/>
            <person name="Brettin T."/>
            <person name="Detter J.C."/>
            <person name="Han C."/>
            <person name="Tapia R."/>
            <person name="Larimer F."/>
            <person name="Land M."/>
            <person name="Hauser L."/>
            <person name="Kyrpides N."/>
            <person name="Anderson I."/>
            <person name="Wall J.D."/>
            <person name="Arkin A.P."/>
            <person name="Dehal P."/>
            <person name="Chivian D."/>
            <person name="Giles B."/>
            <person name="Hazen T.C."/>
        </authorList>
    </citation>
    <scope>NUCLEOTIDE SEQUENCE [LARGE SCALE GENOMIC DNA]</scope>
    <source>
        <strain evidence="4">ATCC 14822 / DSM 2638 / NCIMB 8403 / VKM B-1763</strain>
    </source>
</reference>
<feature type="domain" description="Chlorhexidine efflux transporter" evidence="2">
    <location>
        <begin position="6"/>
        <end position="69"/>
    </location>
</feature>
<keyword evidence="4" id="KW-1185">Reference proteome</keyword>
<dbReference type="Proteomes" id="UP000002601">
    <property type="component" value="Chromosome"/>
</dbReference>
<dbReference type="STRING" id="526222.Desal_3365"/>
<feature type="transmembrane region" description="Helical" evidence="1">
    <location>
        <begin position="40"/>
        <end position="62"/>
    </location>
</feature>
<dbReference type="EMBL" id="CP001649">
    <property type="protein sequence ID" value="ACS81415.1"/>
    <property type="molecule type" value="Genomic_DNA"/>
</dbReference>
<feature type="domain" description="Chlorhexidine efflux transporter" evidence="2">
    <location>
        <begin position="77"/>
        <end position="138"/>
    </location>
</feature>
<keyword evidence="1" id="KW-0472">Membrane</keyword>
<evidence type="ECO:0000313" key="4">
    <source>
        <dbReference type="Proteomes" id="UP000002601"/>
    </source>
</evidence>
<name>C6BS32_MARSD</name>
<dbReference type="AlphaFoldDB" id="C6BS32"/>
<dbReference type="Pfam" id="PF05232">
    <property type="entry name" value="BTP"/>
    <property type="match status" value="2"/>
</dbReference>
<dbReference type="HOGENOM" id="CLU_1624441_0_0_7"/>
<feature type="transmembrane region" description="Helical" evidence="1">
    <location>
        <begin position="112"/>
        <end position="129"/>
    </location>
</feature>
<sequence>MQTTLRSPVFRAIFVLVIDLSLMVLMTPILSLVLWQNSDITGRFMVMVSLMTIPVNYIYTLVFDHTMLRQGRDLYERSLGLRLLHSLLLESIMLPVVVLTAIRVLGVGGGKALALGLFMAMLAGAYNLFMNRAFDSQEHLKCIPKRQAALREPVQCSVWSVDR</sequence>